<proteinExistence type="predicted"/>
<dbReference type="EMBL" id="GBRH01263889">
    <property type="protein sequence ID" value="JAD34006.1"/>
    <property type="molecule type" value="Transcribed_RNA"/>
</dbReference>
<reference evidence="2" key="2">
    <citation type="journal article" date="2015" name="Data Brief">
        <title>Shoot transcriptome of the giant reed, Arundo donax.</title>
        <authorList>
            <person name="Barrero R.A."/>
            <person name="Guerrero F.D."/>
            <person name="Moolhuijzen P."/>
            <person name="Goolsby J.A."/>
            <person name="Tidwell J."/>
            <person name="Bellgard S.E."/>
            <person name="Bellgard M.I."/>
        </authorList>
    </citation>
    <scope>NUCLEOTIDE SEQUENCE</scope>
    <source>
        <tissue evidence="2">Shoot tissue taken approximately 20 cm above the soil surface</tissue>
    </source>
</reference>
<protein>
    <submittedName>
        <fullName evidence="2">Uncharacterized protein</fullName>
    </submittedName>
</protein>
<name>A0A0A8Z5C8_ARUDO</name>
<dbReference type="AlphaFoldDB" id="A0A0A8Z5C8"/>
<accession>A0A0A8Z5C8</accession>
<organism evidence="2">
    <name type="scientific">Arundo donax</name>
    <name type="common">Giant reed</name>
    <name type="synonym">Donax arundinaceus</name>
    <dbReference type="NCBI Taxonomy" id="35708"/>
    <lineage>
        <taxon>Eukaryota</taxon>
        <taxon>Viridiplantae</taxon>
        <taxon>Streptophyta</taxon>
        <taxon>Embryophyta</taxon>
        <taxon>Tracheophyta</taxon>
        <taxon>Spermatophyta</taxon>
        <taxon>Magnoliopsida</taxon>
        <taxon>Liliopsida</taxon>
        <taxon>Poales</taxon>
        <taxon>Poaceae</taxon>
        <taxon>PACMAD clade</taxon>
        <taxon>Arundinoideae</taxon>
        <taxon>Arundineae</taxon>
        <taxon>Arundo</taxon>
    </lineage>
</organism>
<evidence type="ECO:0000256" key="1">
    <source>
        <dbReference type="SAM" id="SignalP"/>
    </source>
</evidence>
<feature type="signal peptide" evidence="1">
    <location>
        <begin position="1"/>
        <end position="23"/>
    </location>
</feature>
<reference evidence="2" key="1">
    <citation type="submission" date="2014-09" db="EMBL/GenBank/DDBJ databases">
        <authorList>
            <person name="Magalhaes I.L.F."/>
            <person name="Oliveira U."/>
            <person name="Santos F.R."/>
            <person name="Vidigal T.H.D.A."/>
            <person name="Brescovit A.D."/>
            <person name="Santos A.J."/>
        </authorList>
    </citation>
    <scope>NUCLEOTIDE SEQUENCE</scope>
    <source>
        <tissue evidence="2">Shoot tissue taken approximately 20 cm above the soil surface</tissue>
    </source>
</reference>
<keyword evidence="1" id="KW-0732">Signal</keyword>
<sequence length="58" mass="6355">MPSICHTCMHLILPPLLTLPWLALLDWRLTGSPAVDFRPWNGATEVVDDVITEGAIAS</sequence>
<feature type="chain" id="PRO_5002043531" evidence="1">
    <location>
        <begin position="24"/>
        <end position="58"/>
    </location>
</feature>
<evidence type="ECO:0000313" key="2">
    <source>
        <dbReference type="EMBL" id="JAD34006.1"/>
    </source>
</evidence>